<dbReference type="HOGENOM" id="CLU_068879_0_0_6"/>
<dbReference type="STRING" id="626887.J057_04591"/>
<evidence type="ECO:0000313" key="3">
    <source>
        <dbReference type="EMBL" id="ENO14599.1"/>
    </source>
</evidence>
<feature type="compositionally biased region" description="Basic residues" evidence="2">
    <location>
        <begin position="1"/>
        <end position="11"/>
    </location>
</feature>
<feature type="region of interest" description="Disordered" evidence="2">
    <location>
        <begin position="1"/>
        <end position="21"/>
    </location>
</feature>
<accession>N6W3B8</accession>
<dbReference type="Proteomes" id="UP000013165">
    <property type="component" value="Unassembled WGS sequence"/>
</dbReference>
<keyword evidence="4" id="KW-1185">Reference proteome</keyword>
<reference evidence="3 4" key="1">
    <citation type="journal article" date="2013" name="Genome Announc.">
        <title>Genome Sequence of the Polycyclic Aromatic Hydrocarbon-Degrading Bacterium Strain Marinobacter nanhaiticus D15-8WT.</title>
        <authorList>
            <person name="Cui Z."/>
            <person name="Gao W."/>
            <person name="Li Q."/>
            <person name="Xu G."/>
            <person name="Zheng L."/>
        </authorList>
    </citation>
    <scope>NUCLEOTIDE SEQUENCE [LARGE SCALE GENOMIC DNA]</scope>
    <source>
        <strain evidence="3 4">D15-8W</strain>
    </source>
</reference>
<proteinExistence type="inferred from homology"/>
<evidence type="ECO:0000256" key="2">
    <source>
        <dbReference type="SAM" id="MobiDB-lite"/>
    </source>
</evidence>
<protein>
    <submittedName>
        <fullName evidence="3">Phage portal protein</fullName>
    </submittedName>
</protein>
<evidence type="ECO:0000256" key="1">
    <source>
        <dbReference type="ARBA" id="ARBA00006799"/>
    </source>
</evidence>
<gene>
    <name evidence="3" type="ORF">J057_04591</name>
</gene>
<dbReference type="EMBL" id="APLQ01000011">
    <property type="protein sequence ID" value="ENO14599.1"/>
    <property type="molecule type" value="Genomic_DNA"/>
</dbReference>
<dbReference type="OrthoDB" id="5449776at2"/>
<comment type="caution">
    <text evidence="3">The sequence shown here is derived from an EMBL/GenBank/DDBJ whole genome shotgun (WGS) entry which is preliminary data.</text>
</comment>
<dbReference type="NCBIfam" id="TIGR01540">
    <property type="entry name" value="portal_PBSX"/>
    <property type="match status" value="1"/>
</dbReference>
<sequence>MSNKRKPKRTSATKAPEKNSIDLSFGDPEPVPLGALADYLGVFTSPGGDLYLPPVSLSGLAQISRANAHHSSCLFFKRNMLARFFKPGGHMSLADFRAAALDFENFGMAYLQVLTDFLGVPVRLRHLPAMNMRVRRDGGYRMLQPYGTPDIEYREDEVLMVKEYDTVQQVYGVPEWLGGLQSALLNQDATLFRRRYFLNGSHLGYILYTTDPQMDPEVEKEITDKVREGKGVGNFRSMYLHVPNGKEKGVQVIPVGDISQKDEFERVKKISADDVVVAHRVPPALAGIKPDNTGGFGDIEKISRVYIDNEVRSKAQPFLDLNAQLPARCHLAFDFPETSL</sequence>
<comment type="similarity">
    <text evidence="1">Belongs to the phage portal family. PBSX subfamily.</text>
</comment>
<dbReference type="InterPro" id="IPR006944">
    <property type="entry name" value="Phage/GTA_portal"/>
</dbReference>
<organism evidence="3 4">
    <name type="scientific">Marinobacter nanhaiticus D15-8W</name>
    <dbReference type="NCBI Taxonomy" id="626887"/>
    <lineage>
        <taxon>Bacteria</taxon>
        <taxon>Pseudomonadati</taxon>
        <taxon>Pseudomonadota</taxon>
        <taxon>Gammaproteobacteria</taxon>
        <taxon>Pseudomonadales</taxon>
        <taxon>Marinobacteraceae</taxon>
        <taxon>Marinobacter</taxon>
    </lineage>
</organism>
<dbReference type="Pfam" id="PF04860">
    <property type="entry name" value="Phage_portal"/>
    <property type="match status" value="1"/>
</dbReference>
<dbReference type="PATRIC" id="fig|626887.3.peg.905"/>
<dbReference type="AlphaFoldDB" id="N6W3B8"/>
<dbReference type="eggNOG" id="COG5518">
    <property type="taxonomic scope" value="Bacteria"/>
</dbReference>
<name>N6W3B8_9GAMM</name>
<dbReference type="InterPro" id="IPR006430">
    <property type="entry name" value="Phage_portal_PBSX"/>
</dbReference>
<evidence type="ECO:0000313" key="4">
    <source>
        <dbReference type="Proteomes" id="UP000013165"/>
    </source>
</evidence>
<dbReference type="RefSeq" id="WP_004578896.1">
    <property type="nucleotide sequence ID" value="NZ_AP028878.1"/>
</dbReference>